<evidence type="ECO:0000313" key="1">
    <source>
        <dbReference type="EMBL" id="OAX37594.1"/>
    </source>
</evidence>
<accession>A0A1B7MYA5</accession>
<evidence type="ECO:0000313" key="2">
    <source>
        <dbReference type="Proteomes" id="UP000092154"/>
    </source>
</evidence>
<name>A0A1B7MYA5_9AGAM</name>
<gene>
    <name evidence="1" type="ORF">K503DRAFT_771338</name>
</gene>
<keyword evidence="2" id="KW-1185">Reference proteome</keyword>
<sequence>MSQQPPHTQQLAHPRAQTSLIVAAVKQELAKKVGEVIEIESDEEENPEPEVSRVETLVRTVSAARRCLLPVQKCRLPTST</sequence>
<dbReference type="InParanoid" id="A0A1B7MYA5"/>
<dbReference type="EMBL" id="KV448342">
    <property type="protein sequence ID" value="OAX37594.1"/>
    <property type="molecule type" value="Genomic_DNA"/>
</dbReference>
<protein>
    <submittedName>
        <fullName evidence="1">Uncharacterized protein</fullName>
    </submittedName>
</protein>
<reference evidence="1 2" key="1">
    <citation type="submission" date="2016-06" db="EMBL/GenBank/DDBJ databases">
        <title>Comparative genomics of the ectomycorrhizal sister species Rhizopogon vinicolor and Rhizopogon vesiculosus (Basidiomycota: Boletales) reveals a divergence of the mating type B locus.</title>
        <authorList>
            <consortium name="DOE Joint Genome Institute"/>
            <person name="Mujic A.B."/>
            <person name="Kuo A."/>
            <person name="Tritt A."/>
            <person name="Lipzen A."/>
            <person name="Chen C."/>
            <person name="Johnson J."/>
            <person name="Sharma A."/>
            <person name="Barry K."/>
            <person name="Grigoriev I.V."/>
            <person name="Spatafora J.W."/>
        </authorList>
    </citation>
    <scope>NUCLEOTIDE SEQUENCE [LARGE SCALE GENOMIC DNA]</scope>
    <source>
        <strain evidence="1 2">AM-OR11-026</strain>
    </source>
</reference>
<dbReference type="Proteomes" id="UP000092154">
    <property type="component" value="Unassembled WGS sequence"/>
</dbReference>
<proteinExistence type="predicted"/>
<organism evidence="1 2">
    <name type="scientific">Rhizopogon vinicolor AM-OR11-026</name>
    <dbReference type="NCBI Taxonomy" id="1314800"/>
    <lineage>
        <taxon>Eukaryota</taxon>
        <taxon>Fungi</taxon>
        <taxon>Dikarya</taxon>
        <taxon>Basidiomycota</taxon>
        <taxon>Agaricomycotina</taxon>
        <taxon>Agaricomycetes</taxon>
        <taxon>Agaricomycetidae</taxon>
        <taxon>Boletales</taxon>
        <taxon>Suillineae</taxon>
        <taxon>Rhizopogonaceae</taxon>
        <taxon>Rhizopogon</taxon>
    </lineage>
</organism>
<dbReference type="AlphaFoldDB" id="A0A1B7MYA5"/>